<dbReference type="InterPro" id="IPR007111">
    <property type="entry name" value="NACHT_NTPase"/>
</dbReference>
<dbReference type="Proteomes" id="UP000316603">
    <property type="component" value="Unassembled WGS sequence"/>
</dbReference>
<organism evidence="4 5">
    <name type="scientific">Streptomyces capillispiralis</name>
    <dbReference type="NCBI Taxonomy" id="68182"/>
    <lineage>
        <taxon>Bacteria</taxon>
        <taxon>Bacillati</taxon>
        <taxon>Actinomycetota</taxon>
        <taxon>Actinomycetes</taxon>
        <taxon>Kitasatosporales</taxon>
        <taxon>Streptomycetaceae</taxon>
        <taxon>Streptomyces</taxon>
    </lineage>
</organism>
<name>A0A561TRN6_9ACTN</name>
<evidence type="ECO:0000259" key="3">
    <source>
        <dbReference type="Pfam" id="PF05729"/>
    </source>
</evidence>
<feature type="transmembrane region" description="Helical" evidence="2">
    <location>
        <begin position="656"/>
        <end position="677"/>
    </location>
</feature>
<evidence type="ECO:0000313" key="5">
    <source>
        <dbReference type="Proteomes" id="UP000316603"/>
    </source>
</evidence>
<dbReference type="Gene3D" id="3.40.50.300">
    <property type="entry name" value="P-loop containing nucleotide triphosphate hydrolases"/>
    <property type="match status" value="1"/>
</dbReference>
<feature type="transmembrane region" description="Helical" evidence="2">
    <location>
        <begin position="497"/>
        <end position="516"/>
    </location>
</feature>
<dbReference type="AlphaFoldDB" id="A0A561TRN6"/>
<feature type="transmembrane region" description="Helical" evidence="2">
    <location>
        <begin position="698"/>
        <end position="723"/>
    </location>
</feature>
<dbReference type="InterPro" id="IPR027417">
    <property type="entry name" value="P-loop_NTPase"/>
</dbReference>
<feature type="region of interest" description="Disordered" evidence="1">
    <location>
        <begin position="362"/>
        <end position="388"/>
    </location>
</feature>
<feature type="transmembrane region" description="Helical" evidence="2">
    <location>
        <begin position="528"/>
        <end position="550"/>
    </location>
</feature>
<evidence type="ECO:0000256" key="1">
    <source>
        <dbReference type="SAM" id="MobiDB-lite"/>
    </source>
</evidence>
<keyword evidence="5" id="KW-1185">Reference proteome</keyword>
<comment type="caution">
    <text evidence="4">The sequence shown here is derived from an EMBL/GenBank/DDBJ whole genome shotgun (WGS) entry which is preliminary data.</text>
</comment>
<feature type="transmembrane region" description="Helical" evidence="2">
    <location>
        <begin position="600"/>
        <end position="619"/>
    </location>
</feature>
<dbReference type="Pfam" id="PF05729">
    <property type="entry name" value="NACHT"/>
    <property type="match status" value="1"/>
</dbReference>
<proteinExistence type="predicted"/>
<sequence>MERDVQGEGYTGDGETRNEFSGTGGPVVQGRDFLGGVTINGFVDPAVKATGDAALVQAANDLASAVKRQWREEAALRRLNDPYPLPVRWRPAAPQLMEPWRSLVRLATTGIGRESSASPSGWASGPEALTGGGGDLVKVLARVPTGRLVVLGEPGSGKSMLLVRLVLDLLALRRHGDPVPVLIPLASWDPDREDLDLWLEERLGIDYPWLGEPGRTGANRGRELLDAGLIMLVLDGLDEIPDRVRGRAIARINDALGLNSDLGMVLSSRSAPFAATVRPQNGREVRVTGAAGVEVEPLDLDTVASYLRDSAGGPTHEARWQEVFAALAAERDPHPLGQLLTTPLMAYLARVAYSPSPDAVEDIAYGSGPDGRPLEPGQDSERGLVPEEHHAPVGHPLELLDRSRFPAPAAIRAHLLDAFIPASYARHWTPARPSGSRHRWTRGQAAHFLTFLARDLEHRQQGTTDLRWWDLPDAAPRILAGVTVGLVAVPAGVVMPFGAWLGVGMLVGVAVAMIGRRWSPPTRSFNRGLAGGLIGSVLGSAFGLGMRFVLGIHSPAGYLVSGLALGLVPGFLGGFRAGLAGGIAASFVGAFVGEPEMGDSAPLVNSVGFAVAAACVVTLGHSRHPARGLRWSPLGILTGLGGGLVLGIAVTLQDGLLSGLLSGVVAAAGGSFGAGLEAKPVEATVAADPQTILDQDRVTFWTTAMAGGIAIGLAASLVVGSVLGSWRGALAGVADGLATGLAWGFLQARYGSFTLARWWLALRGHVPWRLMSFLADAHRRGVLRQVGATYQLRHAELQRRLAGRT</sequence>
<dbReference type="EMBL" id="VIWV01000001">
    <property type="protein sequence ID" value="TWF89747.1"/>
    <property type="molecule type" value="Genomic_DNA"/>
</dbReference>
<feature type="transmembrane region" description="Helical" evidence="2">
    <location>
        <begin position="631"/>
        <end position="650"/>
    </location>
</feature>
<keyword evidence="2" id="KW-0472">Membrane</keyword>
<keyword evidence="2" id="KW-0812">Transmembrane</keyword>
<reference evidence="4 5" key="1">
    <citation type="submission" date="2019-06" db="EMBL/GenBank/DDBJ databases">
        <title>Sequencing the genomes of 1000 actinobacteria strains.</title>
        <authorList>
            <person name="Klenk H.-P."/>
        </authorList>
    </citation>
    <scope>NUCLEOTIDE SEQUENCE [LARGE SCALE GENOMIC DNA]</scope>
    <source>
        <strain evidence="4 5">DSM 41695</strain>
    </source>
</reference>
<feature type="transmembrane region" description="Helical" evidence="2">
    <location>
        <begin position="577"/>
        <end position="594"/>
    </location>
</feature>
<keyword evidence="2" id="KW-1133">Transmembrane helix</keyword>
<evidence type="ECO:0000256" key="2">
    <source>
        <dbReference type="SAM" id="Phobius"/>
    </source>
</evidence>
<evidence type="ECO:0000313" key="4">
    <source>
        <dbReference type="EMBL" id="TWF89747.1"/>
    </source>
</evidence>
<feature type="region of interest" description="Disordered" evidence="1">
    <location>
        <begin position="1"/>
        <end position="25"/>
    </location>
</feature>
<accession>A0A561TRN6</accession>
<feature type="compositionally biased region" description="Basic and acidic residues" evidence="1">
    <location>
        <begin position="379"/>
        <end position="388"/>
    </location>
</feature>
<feature type="domain" description="NACHT" evidence="3">
    <location>
        <begin position="148"/>
        <end position="309"/>
    </location>
</feature>
<gene>
    <name evidence="4" type="ORF">FHX78_116790</name>
</gene>
<protein>
    <submittedName>
        <fullName evidence="4">NACHT domain-containing protein</fullName>
    </submittedName>
</protein>
<dbReference type="SUPFAM" id="SSF52540">
    <property type="entry name" value="P-loop containing nucleoside triphosphate hydrolases"/>
    <property type="match status" value="1"/>
</dbReference>